<dbReference type="Proteomes" id="UP001597601">
    <property type="component" value="Unassembled WGS sequence"/>
</dbReference>
<feature type="transmembrane region" description="Helical" evidence="9">
    <location>
        <begin position="36"/>
        <end position="56"/>
    </location>
</feature>
<evidence type="ECO:0000256" key="1">
    <source>
        <dbReference type="ARBA" id="ARBA00022448"/>
    </source>
</evidence>
<accession>A0ABW5XRZ9</accession>
<keyword evidence="5 9" id="KW-0812">Transmembrane</keyword>
<feature type="transmembrane region" description="Helical" evidence="9">
    <location>
        <begin position="68"/>
        <end position="90"/>
    </location>
</feature>
<feature type="transmembrane region" description="Helical" evidence="9">
    <location>
        <begin position="6"/>
        <end position="24"/>
    </location>
</feature>
<feature type="transmembrane region" description="Helical" evidence="9">
    <location>
        <begin position="142"/>
        <end position="162"/>
    </location>
</feature>
<reference evidence="11" key="1">
    <citation type="journal article" date="2019" name="Int. J. Syst. Evol. Microbiol.">
        <title>The Global Catalogue of Microorganisms (GCM) 10K type strain sequencing project: providing services to taxonomists for standard genome sequencing and annotation.</title>
        <authorList>
            <consortium name="The Broad Institute Genomics Platform"/>
            <consortium name="The Broad Institute Genome Sequencing Center for Infectious Disease"/>
            <person name="Wu L."/>
            <person name="Ma J."/>
        </authorList>
    </citation>
    <scope>NUCLEOTIDE SEQUENCE [LARGE SCALE GENOMIC DNA]</scope>
    <source>
        <strain evidence="11">KCTC 52232</strain>
    </source>
</reference>
<keyword evidence="6" id="KW-0769">Symport</keyword>
<sequence length="375" mass="40377">MQVILGVIFHFIGGFASGSFYIPYKKVKGWAWESFWIVGGIFSWLIVPPIAAWLTVPNFVEIIKATNGGILGLTYFFGLLWGIGGLTYGLGVRYLGVSLGSTIILGLCSVFGALVPAVYYQFAPAAGKDSIGLLASNHWGQMVLLGILVCVIGIIICGRAGTLKERDLNKAGAAANENKDYKFGLGITVAIISGILSACFAFGIDAGAAMASAANDAWRVTNGITDNSNFLYKNNVTYIIILWGGLTTNFIWCMILNARNKTFGNYTDGSTPLLKNYIFSALAGTTWFLQFFFYGMGESKLGNGASSWILHMAFIILIANMWGLILKEWKAVSKKAFGTLVLGIATIILSVIIVGYGNNLKDKAAVKTADIQTIK</sequence>
<dbReference type="Pfam" id="PF06379">
    <property type="entry name" value="RhaT"/>
    <property type="match status" value="1"/>
</dbReference>
<evidence type="ECO:0000256" key="8">
    <source>
        <dbReference type="ARBA" id="ARBA00023136"/>
    </source>
</evidence>
<keyword evidence="7 9" id="KW-1133">Transmembrane helix</keyword>
<feature type="transmembrane region" description="Helical" evidence="9">
    <location>
        <begin position="102"/>
        <end position="122"/>
    </location>
</feature>
<comment type="caution">
    <text evidence="10">The sequence shown here is derived from an EMBL/GenBank/DDBJ whole genome shotgun (WGS) entry which is preliminary data.</text>
</comment>
<keyword evidence="3" id="KW-0997">Cell inner membrane</keyword>
<dbReference type="EMBL" id="JBHUON010000017">
    <property type="protein sequence ID" value="MFD2865827.1"/>
    <property type="molecule type" value="Genomic_DNA"/>
</dbReference>
<feature type="transmembrane region" description="Helical" evidence="9">
    <location>
        <begin position="337"/>
        <end position="357"/>
    </location>
</feature>
<name>A0ABW5XRZ9_9SPHI</name>
<dbReference type="RefSeq" id="WP_377128868.1">
    <property type="nucleotide sequence ID" value="NZ_JBHUON010000017.1"/>
</dbReference>
<feature type="transmembrane region" description="Helical" evidence="9">
    <location>
        <begin position="236"/>
        <end position="256"/>
    </location>
</feature>
<keyword evidence="4" id="KW-0762">Sugar transport</keyword>
<dbReference type="NCBIfam" id="NF010024">
    <property type="entry name" value="PRK13499.1-4"/>
    <property type="match status" value="1"/>
</dbReference>
<dbReference type="InterPro" id="IPR004673">
    <property type="entry name" value="L-rhamnose-proton_sym_RhaT"/>
</dbReference>
<keyword evidence="1" id="KW-0813">Transport</keyword>
<evidence type="ECO:0000313" key="11">
    <source>
        <dbReference type="Proteomes" id="UP001597601"/>
    </source>
</evidence>
<evidence type="ECO:0000256" key="6">
    <source>
        <dbReference type="ARBA" id="ARBA00022847"/>
    </source>
</evidence>
<protein>
    <submittedName>
        <fullName evidence="10">L-rhamnose/proton symporter RhaT</fullName>
    </submittedName>
</protein>
<proteinExistence type="predicted"/>
<gene>
    <name evidence="10" type="primary">rhaT</name>
    <name evidence="10" type="ORF">ACFSYC_14095</name>
</gene>
<keyword evidence="2" id="KW-1003">Cell membrane</keyword>
<evidence type="ECO:0000313" key="10">
    <source>
        <dbReference type="EMBL" id="MFD2865827.1"/>
    </source>
</evidence>
<evidence type="ECO:0000256" key="9">
    <source>
        <dbReference type="SAM" id="Phobius"/>
    </source>
</evidence>
<feature type="transmembrane region" description="Helical" evidence="9">
    <location>
        <begin position="183"/>
        <end position="204"/>
    </location>
</feature>
<evidence type="ECO:0000256" key="5">
    <source>
        <dbReference type="ARBA" id="ARBA00022692"/>
    </source>
</evidence>
<organism evidence="10 11">
    <name type="scientific">Mucilaginibacter antarcticus</name>
    <dbReference type="NCBI Taxonomy" id="1855725"/>
    <lineage>
        <taxon>Bacteria</taxon>
        <taxon>Pseudomonadati</taxon>
        <taxon>Bacteroidota</taxon>
        <taxon>Sphingobacteriia</taxon>
        <taxon>Sphingobacteriales</taxon>
        <taxon>Sphingobacteriaceae</taxon>
        <taxon>Mucilaginibacter</taxon>
    </lineage>
</organism>
<evidence type="ECO:0000256" key="3">
    <source>
        <dbReference type="ARBA" id="ARBA00022519"/>
    </source>
</evidence>
<evidence type="ECO:0000256" key="7">
    <source>
        <dbReference type="ARBA" id="ARBA00022989"/>
    </source>
</evidence>
<keyword evidence="8 9" id="KW-0472">Membrane</keyword>
<feature type="transmembrane region" description="Helical" evidence="9">
    <location>
        <begin position="308"/>
        <end position="325"/>
    </location>
</feature>
<keyword evidence="11" id="KW-1185">Reference proteome</keyword>
<evidence type="ECO:0000256" key="2">
    <source>
        <dbReference type="ARBA" id="ARBA00022475"/>
    </source>
</evidence>
<evidence type="ECO:0000256" key="4">
    <source>
        <dbReference type="ARBA" id="ARBA00022597"/>
    </source>
</evidence>
<feature type="transmembrane region" description="Helical" evidence="9">
    <location>
        <begin position="277"/>
        <end position="296"/>
    </location>
</feature>